<dbReference type="EnsemblPlants" id="LPERR10G00990.1">
    <property type="protein sequence ID" value="LPERR10G00990.1"/>
    <property type="gene ID" value="LPERR10G00990"/>
</dbReference>
<reference evidence="5" key="3">
    <citation type="submission" date="2015-04" db="UniProtKB">
        <authorList>
            <consortium name="EnsemblPlants"/>
        </authorList>
    </citation>
    <scope>IDENTIFICATION</scope>
</reference>
<evidence type="ECO:0000259" key="4">
    <source>
        <dbReference type="SMART" id="SM00791"/>
    </source>
</evidence>
<dbReference type="InterPro" id="IPR008998">
    <property type="entry name" value="Agglutinin"/>
</dbReference>
<dbReference type="Proteomes" id="UP000032180">
    <property type="component" value="Chromosome 10"/>
</dbReference>
<protein>
    <recommendedName>
        <fullName evidence="4">Agglutinin domain-containing protein</fullName>
    </recommendedName>
</protein>
<dbReference type="Gene3D" id="2.170.15.10">
    <property type="entry name" value="Proaerolysin, chain A, domain 3"/>
    <property type="match status" value="1"/>
</dbReference>
<dbReference type="SUPFAM" id="SSF50382">
    <property type="entry name" value="Agglutinin"/>
    <property type="match status" value="2"/>
</dbReference>
<dbReference type="InterPro" id="IPR055267">
    <property type="entry name" value="Aerolysin-like_C"/>
</dbReference>
<keyword evidence="2" id="KW-1015">Disulfide bond</keyword>
<proteinExistence type="inferred from homology"/>
<dbReference type="InterPro" id="IPR053237">
    <property type="entry name" value="Natterin_C"/>
</dbReference>
<feature type="compositionally biased region" description="Polar residues" evidence="3">
    <location>
        <begin position="1"/>
        <end position="11"/>
    </location>
</feature>
<dbReference type="CDD" id="cd00257">
    <property type="entry name" value="beta-trefoil_FSCN-like"/>
    <property type="match status" value="1"/>
</dbReference>
<name>A0A0D9XHI4_9ORYZ</name>
<dbReference type="PANTHER" id="PTHR39244:SF5">
    <property type="entry name" value="NATTERIN-3-LIKE"/>
    <property type="match status" value="1"/>
</dbReference>
<organism evidence="5 6">
    <name type="scientific">Leersia perrieri</name>
    <dbReference type="NCBI Taxonomy" id="77586"/>
    <lineage>
        <taxon>Eukaryota</taxon>
        <taxon>Viridiplantae</taxon>
        <taxon>Streptophyta</taxon>
        <taxon>Embryophyta</taxon>
        <taxon>Tracheophyta</taxon>
        <taxon>Spermatophyta</taxon>
        <taxon>Magnoliopsida</taxon>
        <taxon>Liliopsida</taxon>
        <taxon>Poales</taxon>
        <taxon>Poaceae</taxon>
        <taxon>BOP clade</taxon>
        <taxon>Oryzoideae</taxon>
        <taxon>Oryzeae</taxon>
        <taxon>Oryzinae</taxon>
        <taxon>Leersia</taxon>
    </lineage>
</organism>
<evidence type="ECO:0000313" key="6">
    <source>
        <dbReference type="Proteomes" id="UP000032180"/>
    </source>
</evidence>
<accession>A0A0D9XHI4</accession>
<dbReference type="SMART" id="SM00791">
    <property type="entry name" value="Agglutinin"/>
    <property type="match status" value="1"/>
</dbReference>
<dbReference type="CDD" id="cd20216">
    <property type="entry name" value="PFM_HFR-2-like"/>
    <property type="match status" value="1"/>
</dbReference>
<sequence length="549" mass="61691">MSETRSVSATMQRPPPPEGASNRKRKVCNSENDNTDNNIAAESSSAVVVDQKVGDDEWVVNEMAPGTVFAIDTGGRKYKPYYVQYMSEVDGFKKILQASGEDSKSPYVWFCVEESREHQRYRHIRCCYNNMYWVARTVNGVCYIFCDATQPVEDLSSPSCTLFSITDLKDSRSISCFAQANDDGNAFKPQDYNDGYLIKQFEGKTSYNWPIMFEVTKKEPDQPQLPMHVCFKGDNGKYLSGQSGSNYLKFWSNDIGDPTVKHTIYSNPKEGTIRIWSDYLGKFWNGFSSSNWILADTSSGYEYAKEVKFRVVKLGDNKFALKNIGKNMFCKRMSNTGNNNTEDCLSASVESITSDAQLTIEEAVLSRKIYGAEYHLEDAKMYNHKALIMASSHAVNRSSKDNTAKMTIKYGSTRQSSWNATVSLKLGVKITVEIGVPLISSGKVETQLEFSGSYQWGSTVTSSEEHSVDYDITVPPNKAVKLSVLATQATCDVPFSYYQEDVLTDGTTRVSKLNDGIYRGINSYDFTYDVKEEPLTADSLIRYKDFLST</sequence>
<reference evidence="5 6" key="1">
    <citation type="submission" date="2012-08" db="EMBL/GenBank/DDBJ databases">
        <title>Oryza genome evolution.</title>
        <authorList>
            <person name="Wing R.A."/>
        </authorList>
    </citation>
    <scope>NUCLEOTIDE SEQUENCE</scope>
</reference>
<feature type="domain" description="Agglutinin" evidence="4">
    <location>
        <begin position="223"/>
        <end position="362"/>
    </location>
</feature>
<evidence type="ECO:0000256" key="2">
    <source>
        <dbReference type="ARBA" id="ARBA00023157"/>
    </source>
</evidence>
<dbReference type="HOGENOM" id="CLU_047077_0_0_1"/>
<evidence type="ECO:0000256" key="3">
    <source>
        <dbReference type="SAM" id="MobiDB-lite"/>
    </source>
</evidence>
<dbReference type="Gene3D" id="2.80.10.50">
    <property type="match status" value="2"/>
</dbReference>
<dbReference type="Pfam" id="PF07468">
    <property type="entry name" value="Agglutinin"/>
    <property type="match status" value="2"/>
</dbReference>
<dbReference type="SUPFAM" id="SSF56973">
    <property type="entry name" value="Aerolisin/ETX pore-forming domain"/>
    <property type="match status" value="1"/>
</dbReference>
<dbReference type="Gramene" id="LPERR10G00990.1">
    <property type="protein sequence ID" value="LPERR10G00990.1"/>
    <property type="gene ID" value="LPERR10G00990"/>
</dbReference>
<dbReference type="eggNOG" id="ENOG502QU8X">
    <property type="taxonomic scope" value="Eukaryota"/>
</dbReference>
<dbReference type="PANTHER" id="PTHR39244">
    <property type="entry name" value="NATTERIN-4"/>
    <property type="match status" value="1"/>
</dbReference>
<evidence type="ECO:0000313" key="5">
    <source>
        <dbReference type="EnsemblPlants" id="LPERR10G00990.1"/>
    </source>
</evidence>
<evidence type="ECO:0000256" key="1">
    <source>
        <dbReference type="ARBA" id="ARBA00009831"/>
    </source>
</evidence>
<feature type="compositionally biased region" description="Polar residues" evidence="3">
    <location>
        <begin position="29"/>
        <end position="38"/>
    </location>
</feature>
<reference evidence="6" key="2">
    <citation type="submission" date="2013-12" db="EMBL/GenBank/DDBJ databases">
        <authorList>
            <person name="Yu Y."/>
            <person name="Lee S."/>
            <person name="de Baynast K."/>
            <person name="Wissotski M."/>
            <person name="Liu L."/>
            <person name="Talag J."/>
            <person name="Goicoechea J."/>
            <person name="Angelova A."/>
            <person name="Jetty R."/>
            <person name="Kudrna D."/>
            <person name="Golser W."/>
            <person name="Rivera L."/>
            <person name="Zhang J."/>
            <person name="Wing R."/>
        </authorList>
    </citation>
    <scope>NUCLEOTIDE SEQUENCE</scope>
</reference>
<dbReference type="STRING" id="77586.A0A0D9XHI4"/>
<dbReference type="InterPro" id="IPR036242">
    <property type="entry name" value="Agglutinin_dom_sf"/>
</dbReference>
<keyword evidence="6" id="KW-1185">Reference proteome</keyword>
<comment type="similarity">
    <text evidence="1">Belongs to the aerolysin family.</text>
</comment>
<dbReference type="AlphaFoldDB" id="A0A0D9XHI4"/>
<feature type="region of interest" description="Disordered" evidence="3">
    <location>
        <begin position="1"/>
        <end position="38"/>
    </location>
</feature>
<dbReference type="Pfam" id="PF01117">
    <property type="entry name" value="Aerolysin"/>
    <property type="match status" value="1"/>
</dbReference>